<comment type="caution">
    <text evidence="1">The sequence shown here is derived from an EMBL/GenBank/DDBJ whole genome shotgun (WGS) entry which is preliminary data.</text>
</comment>
<accession>A0A9D7FEZ0</accession>
<gene>
    <name evidence="1" type="ORF">IPJ48_17400</name>
</gene>
<sequence length="158" mass="16141">MATATKKKVLNQTQFGGTPYGNKTELQFNLTTNASGVWTDSDLTTAVVSGTVCRIGVLPAGFKITGALAIISDLFTASVTCSIGILAVDGVTTQDDADYLFLNTLALSATARTFATNTAVAPITLARDHYIIVTTGGADIAAAGVLDVLVEGVLTGAP</sequence>
<dbReference type="EMBL" id="JADJNC010000043">
    <property type="protein sequence ID" value="MBK7424708.1"/>
    <property type="molecule type" value="Genomic_DNA"/>
</dbReference>
<dbReference type="AlphaFoldDB" id="A0A9D7FEZ0"/>
<organism evidence="1 2">
    <name type="scientific">Candidatus Propionivibrio dominans</name>
    <dbReference type="NCBI Taxonomy" id="2954373"/>
    <lineage>
        <taxon>Bacteria</taxon>
        <taxon>Pseudomonadati</taxon>
        <taxon>Pseudomonadota</taxon>
        <taxon>Betaproteobacteria</taxon>
        <taxon>Rhodocyclales</taxon>
        <taxon>Rhodocyclaceae</taxon>
        <taxon>Propionivibrio</taxon>
    </lineage>
</organism>
<protein>
    <submittedName>
        <fullName evidence="1">Uncharacterized protein</fullName>
    </submittedName>
</protein>
<reference evidence="1" key="1">
    <citation type="submission" date="2020-10" db="EMBL/GenBank/DDBJ databases">
        <title>Connecting structure to function with the recovery of over 1000 high-quality activated sludge metagenome-assembled genomes encoding full-length rRNA genes using long-read sequencing.</title>
        <authorList>
            <person name="Singleton C.M."/>
            <person name="Petriglieri F."/>
            <person name="Kristensen J.M."/>
            <person name="Kirkegaard R.H."/>
            <person name="Michaelsen T.Y."/>
            <person name="Andersen M.H."/>
            <person name="Karst S.M."/>
            <person name="Dueholm M.S."/>
            <person name="Nielsen P.H."/>
            <person name="Albertsen M."/>
        </authorList>
    </citation>
    <scope>NUCLEOTIDE SEQUENCE</scope>
    <source>
        <strain evidence="1">EsbW_18-Q3-R4-48_MAXAC.044</strain>
    </source>
</reference>
<evidence type="ECO:0000313" key="1">
    <source>
        <dbReference type="EMBL" id="MBK7424708.1"/>
    </source>
</evidence>
<name>A0A9D7FEZ0_9RHOO</name>
<proteinExistence type="predicted"/>
<dbReference type="Proteomes" id="UP000886602">
    <property type="component" value="Unassembled WGS sequence"/>
</dbReference>
<evidence type="ECO:0000313" key="2">
    <source>
        <dbReference type="Proteomes" id="UP000886602"/>
    </source>
</evidence>